<feature type="coiled-coil region" evidence="3">
    <location>
        <begin position="25"/>
        <end position="128"/>
    </location>
</feature>
<feature type="coiled-coil region" evidence="3">
    <location>
        <begin position="720"/>
        <end position="754"/>
    </location>
</feature>
<proteinExistence type="predicted"/>
<sequence>MANRKEYEMLFQLNAQLGSSYGSTFSKAQQHIASMQKEIQSLSKTQGDIAAFQKQQQAIENTQKKMAMLQQQYDNIQKEIKETEGYSSSLENKLLSKQQQIDKTATSLEQYTQRLNEMDEALKAAGVDTSNLTGESAKLDAQIGALKDQQEQAADEANTFGAKSAAAFGAVQQAIAAAGIVTALKEIADAYMECVEIAGDFEEGMSNVEALSGATADEMALLSEKAKEMGATTKYTAQESADAMGYMAMAGWNAQEMLAGMDGVINLAAASGEDLAMVSDIVTDNLTAFGLTAADTAHFADVLAAAATSSNTNVSIMGETFKQSASIAGALGYSIEDVAVAVGLMANSGVKGSIAGTALKNTFNGLLEGVTLTASAFGEYDYTAIKADGTMKTFSETIDELRDCFEQMTEAERVNNAMALAGQRGYNGLLAILNATDEDYASLTDSINNCTGAAKRMADIKMDNLNGDLELMNGAWEALQNTIGEQFIPEMRTLYQLGEDIGDSLNEFVQEHPALMKALAAFLAIIMLVVTGLTGFVAVTKILIPLMGLLTASIPGVNIIMGVAAGVAAITAAVVGFVSAANEGVPSVKELTDAARGLGDALEDADKSYQTSATDIAATAAVADTYISRLEALETVTDRTDEQQTEWHNTLALLANAIPELAEYIDLTNDTIDGGTAALRANTEAWKQNAEAQAYQEYLNSVMEQYNGVMSEAAANSIKLTQAQVKLDKAEQTHAELTKRVSELMNEAKDKAAAFYDEYGYGADATNFLTEEYYGLLRTLNETDKEMRTQQRTIKNLNKAMEEDADALAEAETAMNDAREAVALLTGETEGSAAAAEVAAEQQRVLSASVNDVMSQVNDLADAYADVYAEAKQSVEGQYKLWDDAEQVVATSAGSINHALESQVSYWQSYNDNLSTLTLRSSEIEGLSEMISSFADGSADSVNAVAGMATASDDQLRKMVENWKTLQEEQDKVSGSIADLKTDFTATMDELQAQLAADIDAMDLGDEAAESGKATIQGFITGANGMLPQVQSAYESIAQAAIDAIDAKLDIHSPSRVMMEKANMTWEGYIRETEAMRPKLEEAMMLTAGAGIDAVSEEDMQIIALAPKLLSAISAASRGADMDGAGFGTGGGGSSISVTFEIQGNATPETVSDLREYGEDFAARVLEVIEDADIDTSRRKYR</sequence>
<keyword evidence="4" id="KW-0472">Membrane</keyword>
<dbReference type="SUPFAM" id="SSF58104">
    <property type="entry name" value="Methyl-accepting chemotaxis protein (MCP) signaling domain"/>
    <property type="match status" value="1"/>
</dbReference>
<protein>
    <submittedName>
        <fullName evidence="6">Minor tail protein</fullName>
    </submittedName>
</protein>
<evidence type="ECO:0000313" key="6">
    <source>
        <dbReference type="EMBL" id="DAE24155.1"/>
    </source>
</evidence>
<dbReference type="SUPFAM" id="SSF57997">
    <property type="entry name" value="Tropomyosin"/>
    <property type="match status" value="1"/>
</dbReference>
<organism evidence="6">
    <name type="scientific">Caudovirales sp. ctNZz8</name>
    <dbReference type="NCBI Taxonomy" id="2826772"/>
    <lineage>
        <taxon>Viruses</taxon>
        <taxon>Duplodnaviria</taxon>
        <taxon>Heunggongvirae</taxon>
        <taxon>Uroviricota</taxon>
        <taxon>Caudoviricetes</taxon>
    </lineage>
</organism>
<dbReference type="NCBIfam" id="TIGR01760">
    <property type="entry name" value="tape_meas_TP901"/>
    <property type="match status" value="1"/>
</dbReference>
<feature type="domain" description="Phage tail tape measure protein" evidence="5">
    <location>
        <begin position="224"/>
        <end position="421"/>
    </location>
</feature>
<keyword evidence="3" id="KW-0175">Coiled coil</keyword>
<accession>A0A8S5QZ85</accession>
<dbReference type="PANTHER" id="PTHR37813">
    <property type="entry name" value="FELS-2 PROPHAGE PROTEIN"/>
    <property type="match status" value="1"/>
</dbReference>
<keyword evidence="4" id="KW-0812">Transmembrane</keyword>
<dbReference type="Gene3D" id="1.10.287.1490">
    <property type="match status" value="1"/>
</dbReference>
<name>A0A8S5QZ85_9CAUD</name>
<evidence type="ECO:0000256" key="4">
    <source>
        <dbReference type="SAM" id="Phobius"/>
    </source>
</evidence>
<evidence type="ECO:0000256" key="1">
    <source>
        <dbReference type="ARBA" id="ARBA00022465"/>
    </source>
</evidence>
<keyword evidence="1" id="KW-1245">Viral tail assembly</keyword>
<dbReference type="Pfam" id="PF10145">
    <property type="entry name" value="PhageMin_Tail"/>
    <property type="match status" value="1"/>
</dbReference>
<evidence type="ECO:0000256" key="2">
    <source>
        <dbReference type="ARBA" id="ARBA00022612"/>
    </source>
</evidence>
<dbReference type="EMBL" id="BK015770">
    <property type="protein sequence ID" value="DAE24155.1"/>
    <property type="molecule type" value="Genomic_DNA"/>
</dbReference>
<keyword evidence="4" id="KW-1133">Transmembrane helix</keyword>
<reference evidence="6" key="1">
    <citation type="journal article" date="2021" name="Proc. Natl. Acad. Sci. U.S.A.">
        <title>A Catalog of Tens of Thousands of Viruses from Human Metagenomes Reveals Hidden Associations with Chronic Diseases.</title>
        <authorList>
            <person name="Tisza M.J."/>
            <person name="Buck C.B."/>
        </authorList>
    </citation>
    <scope>NUCLEOTIDE SEQUENCE</scope>
    <source>
        <strain evidence="6">CtNZz8</strain>
    </source>
</reference>
<feature type="transmembrane region" description="Helical" evidence="4">
    <location>
        <begin position="519"/>
        <end position="544"/>
    </location>
</feature>
<dbReference type="GO" id="GO:0098003">
    <property type="term" value="P:viral tail assembly"/>
    <property type="evidence" value="ECO:0007669"/>
    <property type="project" value="UniProtKB-KW"/>
</dbReference>
<feature type="coiled-coil region" evidence="3">
    <location>
        <begin position="780"/>
        <end position="828"/>
    </location>
</feature>
<feature type="transmembrane region" description="Helical" evidence="4">
    <location>
        <begin position="556"/>
        <end position="578"/>
    </location>
</feature>
<dbReference type="InterPro" id="IPR010090">
    <property type="entry name" value="Phage_tape_meas"/>
</dbReference>
<evidence type="ECO:0000259" key="5">
    <source>
        <dbReference type="Pfam" id="PF10145"/>
    </source>
</evidence>
<dbReference type="PANTHER" id="PTHR37813:SF1">
    <property type="entry name" value="FELS-2 PROPHAGE PROTEIN"/>
    <property type="match status" value="1"/>
</dbReference>
<keyword evidence="2" id="KW-1188">Viral release from host cell</keyword>
<evidence type="ECO:0000256" key="3">
    <source>
        <dbReference type="SAM" id="Coils"/>
    </source>
</evidence>